<dbReference type="RefSeq" id="WP_344844948.1">
    <property type="nucleotide sequence ID" value="NZ_BAABDF010000006.1"/>
</dbReference>
<keyword evidence="3" id="KW-1185">Reference proteome</keyword>
<sequence>MGRFVNSAFPGAVALVIAGAASAQANCANRDQVIDRLMSKFGESRQSIGLAPNNGVFEVFASPETGTWTIVVTQPNGMSCLIASGQAFETLAELGVTKGEDA</sequence>
<evidence type="ECO:0000313" key="2">
    <source>
        <dbReference type="EMBL" id="GAA3863011.1"/>
    </source>
</evidence>
<comment type="caution">
    <text evidence="2">The sequence shown here is derived from an EMBL/GenBank/DDBJ whole genome shotgun (WGS) entry which is preliminary data.</text>
</comment>
<name>A0ABP7K1R7_9RHOB</name>
<proteinExistence type="predicted"/>
<keyword evidence="1" id="KW-0732">Signal</keyword>
<feature type="signal peptide" evidence="1">
    <location>
        <begin position="1"/>
        <end position="25"/>
    </location>
</feature>
<organism evidence="2 3">
    <name type="scientific">Celeribacter arenosi</name>
    <dbReference type="NCBI Taxonomy" id="792649"/>
    <lineage>
        <taxon>Bacteria</taxon>
        <taxon>Pseudomonadati</taxon>
        <taxon>Pseudomonadota</taxon>
        <taxon>Alphaproteobacteria</taxon>
        <taxon>Rhodobacterales</taxon>
        <taxon>Roseobacteraceae</taxon>
        <taxon>Celeribacter</taxon>
    </lineage>
</organism>
<protein>
    <submittedName>
        <fullName evidence="2">Uncharacterized protein</fullName>
    </submittedName>
</protein>
<dbReference type="EMBL" id="BAABDF010000006">
    <property type="protein sequence ID" value="GAA3863011.1"/>
    <property type="molecule type" value="Genomic_DNA"/>
</dbReference>
<evidence type="ECO:0000313" key="3">
    <source>
        <dbReference type="Proteomes" id="UP001399917"/>
    </source>
</evidence>
<dbReference type="Proteomes" id="UP001399917">
    <property type="component" value="Unassembled WGS sequence"/>
</dbReference>
<reference evidence="3" key="1">
    <citation type="journal article" date="2019" name="Int. J. Syst. Evol. Microbiol.">
        <title>The Global Catalogue of Microorganisms (GCM) 10K type strain sequencing project: providing services to taxonomists for standard genome sequencing and annotation.</title>
        <authorList>
            <consortium name="The Broad Institute Genomics Platform"/>
            <consortium name="The Broad Institute Genome Sequencing Center for Infectious Disease"/>
            <person name="Wu L."/>
            <person name="Ma J."/>
        </authorList>
    </citation>
    <scope>NUCLEOTIDE SEQUENCE [LARGE SCALE GENOMIC DNA]</scope>
    <source>
        <strain evidence="3">JCM 17190</strain>
    </source>
</reference>
<gene>
    <name evidence="2" type="ORF">GCM10022404_11890</name>
</gene>
<evidence type="ECO:0000256" key="1">
    <source>
        <dbReference type="SAM" id="SignalP"/>
    </source>
</evidence>
<feature type="chain" id="PRO_5046453359" evidence="1">
    <location>
        <begin position="26"/>
        <end position="102"/>
    </location>
</feature>
<accession>A0ABP7K1R7</accession>